<keyword evidence="2" id="KW-1185">Reference proteome</keyword>
<sequence length="121" mass="13463">MEITGLQLPIGSTCIIEKYSEKSIILVECEVVGFKEKNLFVIPLENVDGIFPGAKVYSPELINGKISTRLLPLGLELLGRVLNSSGQFLDRMPPPKTLRKESLYTNPINPLLRDPITKILD</sequence>
<evidence type="ECO:0000313" key="1">
    <source>
        <dbReference type="EnsemblMetazoa" id="GPAI000907-PA"/>
    </source>
</evidence>
<reference evidence="2" key="1">
    <citation type="submission" date="2014-03" db="EMBL/GenBank/DDBJ databases">
        <authorList>
            <person name="Aksoy S."/>
            <person name="Warren W."/>
            <person name="Wilson R.K."/>
        </authorList>
    </citation>
    <scope>NUCLEOTIDE SEQUENCE [LARGE SCALE GENOMIC DNA]</scope>
    <source>
        <strain evidence="2">IAEA</strain>
    </source>
</reference>
<dbReference type="STRING" id="7398.A0A1A9Z1L6"/>
<dbReference type="VEuPathDB" id="VectorBase:GPAI000907"/>
<dbReference type="Gene3D" id="3.40.50.12240">
    <property type="match status" value="1"/>
</dbReference>
<name>A0A1A9Z1L6_GLOPL</name>
<proteinExistence type="predicted"/>
<accession>A0A1A9Z1L6</accession>
<dbReference type="EnsemblMetazoa" id="GPAI000907-RA">
    <property type="protein sequence ID" value="GPAI000907-PA"/>
    <property type="gene ID" value="GPAI000907"/>
</dbReference>
<evidence type="ECO:0008006" key="3">
    <source>
        <dbReference type="Google" id="ProtNLM"/>
    </source>
</evidence>
<protein>
    <recommendedName>
        <fullName evidence="3">ATPase F1/V1/A1 complex alpha/beta subunit N-terminal domain-containing protein</fullName>
    </recommendedName>
</protein>
<dbReference type="Proteomes" id="UP000092445">
    <property type="component" value="Unassembled WGS sequence"/>
</dbReference>
<evidence type="ECO:0000313" key="2">
    <source>
        <dbReference type="Proteomes" id="UP000092445"/>
    </source>
</evidence>
<dbReference type="AlphaFoldDB" id="A0A1A9Z1L6"/>
<organism evidence="1 2">
    <name type="scientific">Glossina pallidipes</name>
    <name type="common">Tsetse fly</name>
    <dbReference type="NCBI Taxonomy" id="7398"/>
    <lineage>
        <taxon>Eukaryota</taxon>
        <taxon>Metazoa</taxon>
        <taxon>Ecdysozoa</taxon>
        <taxon>Arthropoda</taxon>
        <taxon>Hexapoda</taxon>
        <taxon>Insecta</taxon>
        <taxon>Pterygota</taxon>
        <taxon>Neoptera</taxon>
        <taxon>Endopterygota</taxon>
        <taxon>Diptera</taxon>
        <taxon>Brachycera</taxon>
        <taxon>Muscomorpha</taxon>
        <taxon>Hippoboscoidea</taxon>
        <taxon>Glossinidae</taxon>
        <taxon>Glossina</taxon>
    </lineage>
</organism>
<reference evidence="1" key="2">
    <citation type="submission" date="2020-05" db="UniProtKB">
        <authorList>
            <consortium name="EnsemblMetazoa"/>
        </authorList>
    </citation>
    <scope>IDENTIFICATION</scope>
    <source>
        <strain evidence="1">IAEA</strain>
    </source>
</reference>